<comment type="cofactor">
    <cofactor evidence="2">
        <name>a divalent metal cation</name>
        <dbReference type="ChEBI" id="CHEBI:60240"/>
    </cofactor>
</comment>
<dbReference type="Pfam" id="PF12850">
    <property type="entry name" value="Metallophos_2"/>
    <property type="match status" value="1"/>
</dbReference>
<dbReference type="SUPFAM" id="SSF56300">
    <property type="entry name" value="Metallo-dependent phosphatases"/>
    <property type="match status" value="1"/>
</dbReference>
<name>A0ABU5ETP2_9BACT</name>
<evidence type="ECO:0000313" key="6">
    <source>
        <dbReference type="Proteomes" id="UP001272242"/>
    </source>
</evidence>
<organism evidence="5 6">
    <name type="scientific">Gemmata algarum</name>
    <dbReference type="NCBI Taxonomy" id="2975278"/>
    <lineage>
        <taxon>Bacteria</taxon>
        <taxon>Pseudomonadati</taxon>
        <taxon>Planctomycetota</taxon>
        <taxon>Planctomycetia</taxon>
        <taxon>Gemmatales</taxon>
        <taxon>Gemmataceae</taxon>
        <taxon>Gemmata</taxon>
    </lineage>
</organism>
<dbReference type="InterPro" id="IPR029052">
    <property type="entry name" value="Metallo-depent_PP-like"/>
</dbReference>
<dbReference type="Gene3D" id="3.60.21.10">
    <property type="match status" value="1"/>
</dbReference>
<sequence length="203" mass="22018">MRIGVVSDTHDRQEAVAEAVRLLMEQEVELILHCGDIESPDTVRAFRPVPTHFVFGNWDKDKNRLAAAIKDVGGTHYDSFGALTLGDKRIAWVHSHERHQLRQLENADFFDYVFYGHTHVREQHRTGRTLVANPGALFRANPKTCIVLDVATGEIKPIIVLGKTAGSVASAPAVPAPSDESAGSIVVPPGVVPDAPLPPPTPG</sequence>
<comment type="caution">
    <text evidence="5">The sequence shown here is derived from an EMBL/GenBank/DDBJ whole genome shotgun (WGS) entry which is preliminary data.</text>
</comment>
<accession>A0ABU5ETP2</accession>
<evidence type="ECO:0000313" key="5">
    <source>
        <dbReference type="EMBL" id="MDY3557822.1"/>
    </source>
</evidence>
<gene>
    <name evidence="5" type="ORF">R5W23_003087</name>
</gene>
<dbReference type="InterPro" id="IPR024654">
    <property type="entry name" value="Calcineurin-like_PHP_lpxH"/>
</dbReference>
<dbReference type="NCBIfam" id="TIGR00040">
    <property type="entry name" value="yfcE"/>
    <property type="match status" value="1"/>
</dbReference>
<dbReference type="Proteomes" id="UP001272242">
    <property type="component" value="Unassembled WGS sequence"/>
</dbReference>
<reference evidence="6" key="1">
    <citation type="journal article" date="2023" name="Mar. Drugs">
        <title>Gemmata algarum, a Novel Planctomycete Isolated from an Algal Mat, Displays Antimicrobial Activity.</title>
        <authorList>
            <person name="Kumar G."/>
            <person name="Kallscheuer N."/>
            <person name="Kashif M."/>
            <person name="Ahamad S."/>
            <person name="Jagadeeshwari U."/>
            <person name="Pannikurungottu S."/>
            <person name="Haufschild T."/>
            <person name="Kabuu M."/>
            <person name="Sasikala C."/>
            <person name="Jogler C."/>
            <person name="Ramana C."/>
        </authorList>
    </citation>
    <scope>NUCLEOTIDE SEQUENCE [LARGE SCALE GENOMIC DNA]</scope>
    <source>
        <strain evidence="6">JC673</strain>
    </source>
</reference>
<evidence type="ECO:0000256" key="3">
    <source>
        <dbReference type="SAM" id="MobiDB-lite"/>
    </source>
</evidence>
<dbReference type="EC" id="3.1.4.-" evidence="2"/>
<feature type="region of interest" description="Disordered" evidence="3">
    <location>
        <begin position="170"/>
        <end position="203"/>
    </location>
</feature>
<dbReference type="PANTHER" id="PTHR43165">
    <property type="entry name" value="METALLOPHOSPHOESTERASE"/>
    <property type="match status" value="1"/>
</dbReference>
<dbReference type="PANTHER" id="PTHR43165:SF1">
    <property type="entry name" value="PHOSPHODIESTERASE MJ0936"/>
    <property type="match status" value="1"/>
</dbReference>
<dbReference type="RefSeq" id="WP_261189313.1">
    <property type="nucleotide sequence ID" value="NZ_JAXBLV010000002.1"/>
</dbReference>
<proteinExistence type="inferred from homology"/>
<evidence type="ECO:0000256" key="2">
    <source>
        <dbReference type="RuleBase" id="RU362039"/>
    </source>
</evidence>
<dbReference type="InterPro" id="IPR053193">
    <property type="entry name" value="MetalloPDE_YfcE-like"/>
</dbReference>
<evidence type="ECO:0000256" key="1">
    <source>
        <dbReference type="ARBA" id="ARBA00008950"/>
    </source>
</evidence>
<keyword evidence="6" id="KW-1185">Reference proteome</keyword>
<keyword evidence="2" id="KW-0479">Metal-binding</keyword>
<dbReference type="InterPro" id="IPR000979">
    <property type="entry name" value="Phosphodiesterase_MJ0936/Vps29"/>
</dbReference>
<evidence type="ECO:0000259" key="4">
    <source>
        <dbReference type="Pfam" id="PF12850"/>
    </source>
</evidence>
<comment type="similarity">
    <text evidence="1 2">Belongs to the metallophosphoesterase superfamily. YfcE family.</text>
</comment>
<feature type="domain" description="Calcineurin-like phosphoesterase" evidence="4">
    <location>
        <begin position="1"/>
        <end position="152"/>
    </location>
</feature>
<protein>
    <recommendedName>
        <fullName evidence="2">Phosphoesterase</fullName>
        <ecNumber evidence="2">3.1.4.-</ecNumber>
    </recommendedName>
</protein>
<dbReference type="EMBL" id="JAXBLV010000002">
    <property type="protein sequence ID" value="MDY3557822.1"/>
    <property type="molecule type" value="Genomic_DNA"/>
</dbReference>